<dbReference type="Gene3D" id="3.40.50.1820">
    <property type="entry name" value="alpha/beta hydrolase"/>
    <property type="match status" value="1"/>
</dbReference>
<dbReference type="InterPro" id="IPR008391">
    <property type="entry name" value="AXE1_dom"/>
</dbReference>
<feature type="active site" description="Nucleophile" evidence="1">
    <location>
        <position position="187"/>
    </location>
</feature>
<feature type="binding site" evidence="2">
    <location>
        <position position="92"/>
    </location>
    <ligand>
        <name>substrate</name>
    </ligand>
</feature>
<evidence type="ECO:0000313" key="4">
    <source>
        <dbReference type="EMBL" id="TQM33920.1"/>
    </source>
</evidence>
<proteinExistence type="predicted"/>
<reference evidence="4 5" key="1">
    <citation type="submission" date="2019-06" db="EMBL/GenBank/DDBJ databases">
        <title>Sequencing the genomes of 1000 actinobacteria strains.</title>
        <authorList>
            <person name="Klenk H.-P."/>
        </authorList>
    </citation>
    <scope>NUCLEOTIDE SEQUENCE [LARGE SCALE GENOMIC DNA]</scope>
    <source>
        <strain evidence="4 5">DSM 105492</strain>
    </source>
</reference>
<dbReference type="SUPFAM" id="SSF53474">
    <property type="entry name" value="alpha/beta-Hydrolases"/>
    <property type="match status" value="1"/>
</dbReference>
<feature type="domain" description="Acetyl xylan esterase" evidence="3">
    <location>
        <begin position="1"/>
        <end position="318"/>
    </location>
</feature>
<dbReference type="InterPro" id="IPR029058">
    <property type="entry name" value="AB_hydrolase_fold"/>
</dbReference>
<accession>A0A543FJ76</accession>
<dbReference type="PANTHER" id="PTHR40111">
    <property type="entry name" value="CEPHALOSPORIN-C DEACETYLASE"/>
    <property type="match status" value="1"/>
</dbReference>
<evidence type="ECO:0000313" key="5">
    <source>
        <dbReference type="Proteomes" id="UP000320235"/>
    </source>
</evidence>
<dbReference type="Proteomes" id="UP000320235">
    <property type="component" value="Unassembled WGS sequence"/>
</dbReference>
<dbReference type="EMBL" id="VFPE01000001">
    <property type="protein sequence ID" value="TQM33920.1"/>
    <property type="molecule type" value="Genomic_DNA"/>
</dbReference>
<evidence type="ECO:0000259" key="3">
    <source>
        <dbReference type="Pfam" id="PF05448"/>
    </source>
</evidence>
<dbReference type="InterPro" id="IPR039069">
    <property type="entry name" value="CE7"/>
</dbReference>
<dbReference type="Pfam" id="PF05448">
    <property type="entry name" value="AXE1"/>
    <property type="match status" value="1"/>
</dbReference>
<name>A0A543FJ76_9MICO</name>
<feature type="active site" description="Charge relay system" evidence="1">
    <location>
        <position position="273"/>
    </location>
</feature>
<evidence type="ECO:0000256" key="2">
    <source>
        <dbReference type="PIRSR" id="PIRSR639069-2"/>
    </source>
</evidence>
<keyword evidence="5" id="KW-1185">Reference proteome</keyword>
<evidence type="ECO:0000256" key="1">
    <source>
        <dbReference type="PIRSR" id="PIRSR639069-1"/>
    </source>
</evidence>
<dbReference type="RefSeq" id="WP_141892456.1">
    <property type="nucleotide sequence ID" value="NZ_BAABLH010000008.1"/>
</dbReference>
<comment type="caution">
    <text evidence="4">The sequence shown here is derived from an EMBL/GenBank/DDBJ whole genome shotgun (WGS) entry which is preliminary data.</text>
</comment>
<dbReference type="OrthoDB" id="9770528at2"/>
<gene>
    <name evidence="4" type="ORF">FB391_0207</name>
</gene>
<sequence>MARFDLSEPELASYRPEVAEPDDFDAFWGETLASSRAVDAAIRRVPVDSGLTLVDVDDVVFPGYAGDPISAWLVLPRGADGPLPAVVEFVGYGRGRGLPFERLHWPAAGFAQLIVDTRGQGATWGTGGSTPDPHGAGPAASGYLTRGIEDPAAHYYRRVFADAARAVDAVRTMPEIDPARVAVTGNSQGGAIAIAAAGLSDGLVGALPTAPILSHVRRTVGLTDADPHAEIARYLSVHRGADEQVFRTLSYLDGVNFARRATAPALFGAGLMDTIAPPSGVYAAANHWRGGADVIAYAWNGHEGGEGVHWQRQLAWLRARLDAAGPAAGGRNFRTTITP</sequence>
<dbReference type="AlphaFoldDB" id="A0A543FJ76"/>
<dbReference type="GO" id="GO:0052689">
    <property type="term" value="F:carboxylic ester hydrolase activity"/>
    <property type="evidence" value="ECO:0007669"/>
    <property type="project" value="TreeGrafter"/>
</dbReference>
<dbReference type="PANTHER" id="PTHR40111:SF1">
    <property type="entry name" value="CEPHALOSPORIN-C DEACETYLASE"/>
    <property type="match status" value="1"/>
</dbReference>
<feature type="active site" description="Charge relay system" evidence="1">
    <location>
        <position position="302"/>
    </location>
</feature>
<organism evidence="4 5">
    <name type="scientific">Microbacterium kyungheense</name>
    <dbReference type="NCBI Taxonomy" id="1263636"/>
    <lineage>
        <taxon>Bacteria</taxon>
        <taxon>Bacillati</taxon>
        <taxon>Actinomycetota</taxon>
        <taxon>Actinomycetes</taxon>
        <taxon>Micrococcales</taxon>
        <taxon>Microbacteriaceae</taxon>
        <taxon>Microbacterium</taxon>
    </lineage>
</organism>
<dbReference type="GO" id="GO:0005976">
    <property type="term" value="P:polysaccharide metabolic process"/>
    <property type="evidence" value="ECO:0007669"/>
    <property type="project" value="TreeGrafter"/>
</dbReference>
<protein>
    <submittedName>
        <fullName evidence="4">Cephalosporin-C deacetylase</fullName>
    </submittedName>
</protein>